<feature type="transmembrane region" description="Helical" evidence="10">
    <location>
        <begin position="196"/>
        <end position="216"/>
    </location>
</feature>
<dbReference type="GO" id="GO:0005290">
    <property type="term" value="F:L-histidine transmembrane transporter activity"/>
    <property type="evidence" value="ECO:0007669"/>
    <property type="project" value="EnsemblFungi"/>
</dbReference>
<dbReference type="GO" id="GO:0005313">
    <property type="term" value="F:L-glutamate transmembrane transporter activity"/>
    <property type="evidence" value="ECO:0007669"/>
    <property type="project" value="EnsemblFungi"/>
</dbReference>
<feature type="transmembrane region" description="Helical" evidence="10">
    <location>
        <begin position="228"/>
        <end position="247"/>
    </location>
</feature>
<dbReference type="GO" id="GO:0015189">
    <property type="term" value="F:L-lysine transmembrane transporter activity"/>
    <property type="evidence" value="ECO:0007669"/>
    <property type="project" value="EnsemblFungi"/>
</dbReference>
<evidence type="ECO:0000256" key="10">
    <source>
        <dbReference type="SAM" id="Phobius"/>
    </source>
</evidence>
<feature type="region of interest" description="Disordered" evidence="9">
    <location>
        <begin position="1"/>
        <end position="32"/>
    </location>
</feature>
<dbReference type="Proteomes" id="UP000193642">
    <property type="component" value="Unassembled WGS sequence"/>
</dbReference>
<feature type="transmembrane region" description="Helical" evidence="10">
    <location>
        <begin position="341"/>
        <end position="360"/>
    </location>
</feature>
<dbReference type="GO" id="GO:0005302">
    <property type="term" value="F:L-tyrosine transmembrane transporter activity"/>
    <property type="evidence" value="ECO:0007669"/>
    <property type="project" value="EnsemblFungi"/>
</dbReference>
<evidence type="ECO:0000256" key="5">
    <source>
        <dbReference type="ARBA" id="ARBA00022692"/>
    </source>
</evidence>
<dbReference type="GO" id="GO:0090517">
    <property type="term" value="P:L-lysine transmembrane import into vacuole"/>
    <property type="evidence" value="ECO:0007669"/>
    <property type="project" value="EnsemblFungi"/>
</dbReference>
<dbReference type="GO" id="GO:0000329">
    <property type="term" value="C:fungal-type vacuole membrane"/>
    <property type="evidence" value="ECO:0007669"/>
    <property type="project" value="EnsemblFungi"/>
</dbReference>
<keyword evidence="3" id="KW-0813">Transport</keyword>
<evidence type="ECO:0000256" key="4">
    <source>
        <dbReference type="ARBA" id="ARBA00022554"/>
    </source>
</evidence>
<dbReference type="PANTHER" id="PTHR22950:SF678">
    <property type="entry name" value="VACUOLAR AMINO ACID TRANSPORTER 5-RELATED"/>
    <property type="match status" value="1"/>
</dbReference>
<feature type="transmembrane region" description="Helical" evidence="10">
    <location>
        <begin position="391"/>
        <end position="409"/>
    </location>
</feature>
<dbReference type="PANTHER" id="PTHR22950">
    <property type="entry name" value="AMINO ACID TRANSPORTER"/>
    <property type="match status" value="1"/>
</dbReference>
<reference evidence="12 13" key="1">
    <citation type="submission" date="2016-07" db="EMBL/GenBank/DDBJ databases">
        <title>Pervasive Adenine N6-methylation of Active Genes in Fungi.</title>
        <authorList>
            <consortium name="DOE Joint Genome Institute"/>
            <person name="Mondo S.J."/>
            <person name="Dannebaum R.O."/>
            <person name="Kuo R.C."/>
            <person name="Labutti K."/>
            <person name="Haridas S."/>
            <person name="Kuo A."/>
            <person name="Salamov A."/>
            <person name="Ahrendt S.R."/>
            <person name="Lipzen A."/>
            <person name="Sullivan W."/>
            <person name="Andreopoulos W.B."/>
            <person name="Clum A."/>
            <person name="Lindquist E."/>
            <person name="Daum C."/>
            <person name="Ramamoorthy G.K."/>
            <person name="Gryganskyi A."/>
            <person name="Culley D."/>
            <person name="Magnuson J.K."/>
            <person name="James T.Y."/>
            <person name="O'Malley M.A."/>
            <person name="Stajich J.E."/>
            <person name="Spatafora J.W."/>
            <person name="Visel A."/>
            <person name="Grigoriev I.V."/>
        </authorList>
    </citation>
    <scope>NUCLEOTIDE SEQUENCE [LARGE SCALE GENOMIC DNA]</scope>
    <source>
        <strain evidence="12 13">JEL800</strain>
    </source>
</reference>
<feature type="transmembrane region" description="Helical" evidence="10">
    <location>
        <begin position="267"/>
        <end position="285"/>
    </location>
</feature>
<dbReference type="GO" id="GO:0090515">
    <property type="term" value="P:L-glutamate transmembrane import into vacuole"/>
    <property type="evidence" value="ECO:0007669"/>
    <property type="project" value="EnsemblFungi"/>
</dbReference>
<evidence type="ECO:0000256" key="6">
    <source>
        <dbReference type="ARBA" id="ARBA00022970"/>
    </source>
</evidence>
<feature type="transmembrane region" description="Helical" evidence="10">
    <location>
        <begin position="108"/>
        <end position="132"/>
    </location>
</feature>
<dbReference type="GO" id="GO:0090513">
    <property type="term" value="P:L-histidine transmembrane import into vacuole"/>
    <property type="evidence" value="ECO:0007669"/>
    <property type="project" value="EnsemblFungi"/>
</dbReference>
<dbReference type="GO" id="GO:0090514">
    <property type="term" value="P:L-tyrosine transmembrane import into vacuole"/>
    <property type="evidence" value="ECO:0007669"/>
    <property type="project" value="EnsemblFungi"/>
</dbReference>
<dbReference type="GO" id="GO:0090516">
    <property type="term" value="P:L-serine transmembrane import into vacuole"/>
    <property type="evidence" value="ECO:0007669"/>
    <property type="project" value="EnsemblFungi"/>
</dbReference>
<name>A0A1Y2C5C7_9FUNG</name>
<feature type="transmembrane region" description="Helical" evidence="10">
    <location>
        <begin position="415"/>
        <end position="437"/>
    </location>
</feature>
<evidence type="ECO:0000313" key="12">
    <source>
        <dbReference type="EMBL" id="ORY42238.1"/>
    </source>
</evidence>
<keyword evidence="8 10" id="KW-0472">Membrane</keyword>
<comment type="caution">
    <text evidence="12">The sequence shown here is derived from an EMBL/GenBank/DDBJ whole genome shotgun (WGS) entry which is preliminary data.</text>
</comment>
<keyword evidence="13" id="KW-1185">Reference proteome</keyword>
<keyword evidence="4" id="KW-0926">Vacuole</keyword>
<keyword evidence="5 10" id="KW-0812">Transmembrane</keyword>
<feature type="transmembrane region" description="Helical" evidence="10">
    <location>
        <begin position="153"/>
        <end position="176"/>
    </location>
</feature>
<comment type="subcellular location">
    <subcellularLocation>
        <location evidence="1">Vacuole membrane</location>
        <topology evidence="1">Multi-pass membrane protein</topology>
    </subcellularLocation>
</comment>
<gene>
    <name evidence="12" type="ORF">BCR33DRAFT_851759</name>
</gene>
<evidence type="ECO:0000256" key="9">
    <source>
        <dbReference type="SAM" id="MobiDB-lite"/>
    </source>
</evidence>
<dbReference type="GO" id="GO:0015194">
    <property type="term" value="F:L-serine transmembrane transporter activity"/>
    <property type="evidence" value="ECO:0007669"/>
    <property type="project" value="EnsemblFungi"/>
</dbReference>
<evidence type="ECO:0000259" key="11">
    <source>
        <dbReference type="Pfam" id="PF01490"/>
    </source>
</evidence>
<dbReference type="EMBL" id="MCGO01000029">
    <property type="protein sequence ID" value="ORY42238.1"/>
    <property type="molecule type" value="Genomic_DNA"/>
</dbReference>
<keyword evidence="6" id="KW-0029">Amino-acid transport</keyword>
<proteinExistence type="inferred from homology"/>
<feature type="region of interest" description="Disordered" evidence="9">
    <location>
        <begin position="49"/>
        <end position="75"/>
    </location>
</feature>
<evidence type="ECO:0000256" key="3">
    <source>
        <dbReference type="ARBA" id="ARBA00022448"/>
    </source>
</evidence>
<feature type="transmembrane region" description="Helical" evidence="10">
    <location>
        <begin position="457"/>
        <end position="482"/>
    </location>
</feature>
<evidence type="ECO:0000256" key="2">
    <source>
        <dbReference type="ARBA" id="ARBA00008066"/>
    </source>
</evidence>
<dbReference type="Pfam" id="PF01490">
    <property type="entry name" value="Aa_trans"/>
    <property type="match status" value="1"/>
</dbReference>
<sequence length="495" mass="52718">MSHPPPLTTATSSNTQQQQQQQPEIRSRQSVTSPVLAHHIVRGGAAYVRVGHGDDSDDDGETGEENVVHGTQSGEAKGTVASSAINITNTILGSGMLAMPKALASTGLGFGSLLIALSGLASAFGLTLLTLCASKIGRHSSFFHISKLTYPQAAIWFDLAIAVKCFGVSISYLVIIGDLMPTIMHSIYPDSIPESLIFSKQLWITVSMVLLIPVAFAKQLNSLKYTSALALCAVVYLVGIVFGYFMAGPLDSMPRRPEWNEVTWVKIDGSFFKTVPIFVFAFTCHQNIFAVHNELVDNSVSQVKKVIHLSILTAFGVYQLIGIMGYLTFGNTVGGNVISMYPPGAIITGGQISLAFLFLLSYPLQCHPARASLEKVLTGGNSAIQMTEFRFTAITTGLLVSSYLIAISVDDLSTVLSLVGATGSTAICYILPGLLYYKLRMVTDPADMAKKWDFMKLSAVGLAGFGVFVMVLSVGTQVAHIFGSEGKAGGGLGGH</sequence>
<dbReference type="GO" id="GO:0090518">
    <property type="term" value="P:L-arginine transmembrane import into vacuole"/>
    <property type="evidence" value="ECO:0007669"/>
    <property type="project" value="EnsemblFungi"/>
</dbReference>
<evidence type="ECO:0000256" key="8">
    <source>
        <dbReference type="ARBA" id="ARBA00023136"/>
    </source>
</evidence>
<protein>
    <recommendedName>
        <fullName evidence="11">Amino acid transporter transmembrane domain-containing protein</fullName>
    </recommendedName>
</protein>
<feature type="compositionally biased region" description="Acidic residues" evidence="9">
    <location>
        <begin position="55"/>
        <end position="64"/>
    </location>
</feature>
<dbReference type="GO" id="GO:0061459">
    <property type="term" value="F:L-arginine transmembrane transporter activity"/>
    <property type="evidence" value="ECO:0007669"/>
    <property type="project" value="EnsemblFungi"/>
</dbReference>
<feature type="domain" description="Amino acid transporter transmembrane" evidence="11">
    <location>
        <begin position="77"/>
        <end position="474"/>
    </location>
</feature>
<evidence type="ECO:0000256" key="7">
    <source>
        <dbReference type="ARBA" id="ARBA00022989"/>
    </source>
</evidence>
<evidence type="ECO:0000256" key="1">
    <source>
        <dbReference type="ARBA" id="ARBA00004128"/>
    </source>
</evidence>
<organism evidence="12 13">
    <name type="scientific">Rhizoclosmatium globosum</name>
    <dbReference type="NCBI Taxonomy" id="329046"/>
    <lineage>
        <taxon>Eukaryota</taxon>
        <taxon>Fungi</taxon>
        <taxon>Fungi incertae sedis</taxon>
        <taxon>Chytridiomycota</taxon>
        <taxon>Chytridiomycota incertae sedis</taxon>
        <taxon>Chytridiomycetes</taxon>
        <taxon>Chytridiales</taxon>
        <taxon>Chytriomycetaceae</taxon>
        <taxon>Rhizoclosmatium</taxon>
    </lineage>
</organism>
<keyword evidence="7 10" id="KW-1133">Transmembrane helix</keyword>
<comment type="similarity">
    <text evidence="2">Belongs to the amino acid/polyamine transporter 2 family.</text>
</comment>
<feature type="transmembrane region" description="Helical" evidence="10">
    <location>
        <begin position="306"/>
        <end position="329"/>
    </location>
</feature>
<dbReference type="AlphaFoldDB" id="A0A1Y2C5C7"/>
<evidence type="ECO:0000313" key="13">
    <source>
        <dbReference type="Proteomes" id="UP000193642"/>
    </source>
</evidence>
<accession>A0A1Y2C5C7</accession>
<dbReference type="OrthoDB" id="438545at2759"/>
<dbReference type="STRING" id="329046.A0A1Y2C5C7"/>
<dbReference type="InterPro" id="IPR013057">
    <property type="entry name" value="AA_transpt_TM"/>
</dbReference>